<evidence type="ECO:0000313" key="4">
    <source>
        <dbReference type="Proteomes" id="UP000242188"/>
    </source>
</evidence>
<dbReference type="Proteomes" id="UP000242188">
    <property type="component" value="Unassembled WGS sequence"/>
</dbReference>
<dbReference type="PROSITE" id="PS50848">
    <property type="entry name" value="START"/>
    <property type="match status" value="1"/>
</dbReference>
<evidence type="ECO:0000259" key="2">
    <source>
        <dbReference type="PROSITE" id="PS50848"/>
    </source>
</evidence>
<feature type="compositionally biased region" description="Polar residues" evidence="1">
    <location>
        <begin position="386"/>
        <end position="395"/>
    </location>
</feature>
<dbReference type="Gene3D" id="3.30.530.20">
    <property type="match status" value="2"/>
</dbReference>
<keyword evidence="4" id="KW-1185">Reference proteome</keyword>
<sequence length="705" mass="79526">MTMIILLSIFGPLLAGCVILAIVMYSSFMANPDSQKDVKKLEPKTFLKVIARSKVFPVVSNNGWRLFGYSHNTRVWTQSFLGDSEEDRILVYTTYCKMPASSQVVYQTIRDIGRLKDWKPGVVTCSLVKSKSSKSGPTNQSPYKMEKGMGQDVIQEVVINPKTQDYTEEVVPQQYTRHWNREDNGCCWMLQTSQDKSLAMFFLVQPVEDMDSCLVTILVHNMSTSNTGATQVACLLGSLRDYLRLRKVKCTPLTSIRMPNFNNNSQTNNIADSSSDEERDKQFYDRFSSLNEKQKSLVLQKSESILRLRTNSQGKITRRSIQQRRSQSDTDILGIVMGDTDSPSQPLIQSVTDNAQNSSNLLHSDSYRESMDKTSPMDVDSEHSQTESGDQTSQKSSHDSLEQNKERTGYENGGIGGHSHGEGEELLTLEELDTDTGSVVSSIESETPQDDLFELSDKQPTTSSDVVKFMTLANQSAADILALALRVSNIDLRKSQSQQTESSGGWAFWGLETDVVIFKKILNRSNTLFSVVGKGLISASPQRVFEAIKNPRTRFTYDESLKKVDVLSSITDKAKIVYFYHELVYRFKKECFDFCVLQNERMDGEKYVIAMQSVDNGLPVPSGTERVQMLPSGWIIEPVTRDNKLYSMATYVMQMDFNGSRMMSEKQPIEEMVSKQPLSIEYLRQYLRPAIMLARQASLGGTLRK</sequence>
<organism evidence="3 4">
    <name type="scientific">Mizuhopecten yessoensis</name>
    <name type="common">Japanese scallop</name>
    <name type="synonym">Patinopecten yessoensis</name>
    <dbReference type="NCBI Taxonomy" id="6573"/>
    <lineage>
        <taxon>Eukaryota</taxon>
        <taxon>Metazoa</taxon>
        <taxon>Spiralia</taxon>
        <taxon>Lophotrochozoa</taxon>
        <taxon>Mollusca</taxon>
        <taxon>Bivalvia</taxon>
        <taxon>Autobranchia</taxon>
        <taxon>Pteriomorphia</taxon>
        <taxon>Pectinida</taxon>
        <taxon>Pectinoidea</taxon>
        <taxon>Pectinidae</taxon>
        <taxon>Mizuhopecten</taxon>
    </lineage>
</organism>
<dbReference type="AlphaFoldDB" id="A0A210PPL7"/>
<dbReference type="InterPro" id="IPR002913">
    <property type="entry name" value="START_lipid-bd_dom"/>
</dbReference>
<evidence type="ECO:0000256" key="1">
    <source>
        <dbReference type="SAM" id="MobiDB-lite"/>
    </source>
</evidence>
<dbReference type="InterPro" id="IPR023393">
    <property type="entry name" value="START-like_dom_sf"/>
</dbReference>
<dbReference type="GO" id="GO:0008289">
    <property type="term" value="F:lipid binding"/>
    <property type="evidence" value="ECO:0007669"/>
    <property type="project" value="InterPro"/>
</dbReference>
<dbReference type="SUPFAM" id="SSF55961">
    <property type="entry name" value="Bet v1-like"/>
    <property type="match status" value="2"/>
</dbReference>
<evidence type="ECO:0000313" key="3">
    <source>
        <dbReference type="EMBL" id="OWF38417.1"/>
    </source>
</evidence>
<feature type="compositionally biased region" description="Polar residues" evidence="1">
    <location>
        <begin position="341"/>
        <end position="363"/>
    </location>
</feature>
<dbReference type="PANTHER" id="PTHR47117">
    <property type="entry name" value="STAR-RELATED LIPID TRANSFER PROTEIN 9"/>
    <property type="match status" value="1"/>
</dbReference>
<feature type="region of interest" description="Disordered" evidence="1">
    <location>
        <begin position="337"/>
        <end position="421"/>
    </location>
</feature>
<reference evidence="3 4" key="1">
    <citation type="journal article" date="2017" name="Nat. Ecol. Evol.">
        <title>Scallop genome provides insights into evolution of bilaterian karyotype and development.</title>
        <authorList>
            <person name="Wang S."/>
            <person name="Zhang J."/>
            <person name="Jiao W."/>
            <person name="Li J."/>
            <person name="Xun X."/>
            <person name="Sun Y."/>
            <person name="Guo X."/>
            <person name="Huan P."/>
            <person name="Dong B."/>
            <person name="Zhang L."/>
            <person name="Hu X."/>
            <person name="Sun X."/>
            <person name="Wang J."/>
            <person name="Zhao C."/>
            <person name="Wang Y."/>
            <person name="Wang D."/>
            <person name="Huang X."/>
            <person name="Wang R."/>
            <person name="Lv J."/>
            <person name="Li Y."/>
            <person name="Zhang Z."/>
            <person name="Liu B."/>
            <person name="Lu W."/>
            <person name="Hui Y."/>
            <person name="Liang J."/>
            <person name="Zhou Z."/>
            <person name="Hou R."/>
            <person name="Li X."/>
            <person name="Liu Y."/>
            <person name="Li H."/>
            <person name="Ning X."/>
            <person name="Lin Y."/>
            <person name="Zhao L."/>
            <person name="Xing Q."/>
            <person name="Dou J."/>
            <person name="Li Y."/>
            <person name="Mao J."/>
            <person name="Guo H."/>
            <person name="Dou H."/>
            <person name="Li T."/>
            <person name="Mu C."/>
            <person name="Jiang W."/>
            <person name="Fu Q."/>
            <person name="Fu X."/>
            <person name="Miao Y."/>
            <person name="Liu J."/>
            <person name="Yu Q."/>
            <person name="Li R."/>
            <person name="Liao H."/>
            <person name="Li X."/>
            <person name="Kong Y."/>
            <person name="Jiang Z."/>
            <person name="Chourrout D."/>
            <person name="Li R."/>
            <person name="Bao Z."/>
        </authorList>
    </citation>
    <scope>NUCLEOTIDE SEQUENCE [LARGE SCALE GENOMIC DNA]</scope>
    <source>
        <strain evidence="3 4">PY_sf001</strain>
    </source>
</reference>
<accession>A0A210PPL7</accession>
<feature type="compositionally biased region" description="Polar residues" evidence="1">
    <location>
        <begin position="260"/>
        <end position="273"/>
    </location>
</feature>
<proteinExistence type="predicted"/>
<dbReference type="Pfam" id="PF01852">
    <property type="entry name" value="START"/>
    <property type="match status" value="1"/>
</dbReference>
<dbReference type="EMBL" id="NEDP02005568">
    <property type="protein sequence ID" value="OWF38417.1"/>
    <property type="molecule type" value="Genomic_DNA"/>
</dbReference>
<dbReference type="OrthoDB" id="3176171at2759"/>
<dbReference type="PANTHER" id="PTHR47117:SF8">
    <property type="entry name" value="KINESIN FAMILY MEMBER 16B"/>
    <property type="match status" value="1"/>
</dbReference>
<comment type="caution">
    <text evidence="3">The sequence shown here is derived from an EMBL/GenBank/DDBJ whole genome shotgun (WGS) entry which is preliminary data.</text>
</comment>
<name>A0A210PPL7_MIZYE</name>
<gene>
    <name evidence="3" type="ORF">KP79_PYT10706</name>
</gene>
<protein>
    <submittedName>
        <fullName evidence="3">StAR-related lipid transfer protein 9</fullName>
    </submittedName>
</protein>
<feature type="compositionally biased region" description="Basic and acidic residues" evidence="1">
    <location>
        <begin position="396"/>
        <end position="409"/>
    </location>
</feature>
<feature type="region of interest" description="Disordered" evidence="1">
    <location>
        <begin position="259"/>
        <end position="278"/>
    </location>
</feature>
<feature type="domain" description="START" evidence="2">
    <location>
        <begin position="462"/>
        <end position="674"/>
    </location>
</feature>